<sequence length="165" mass="18637">MSPCFLEESFFFVRRVESPLAHGSFQIRFSTNPFYAIMWSIWLARNDLIFNGKDTNTLELCTLILHRLSIWMKVLDDGFPFSTTDLLTTSESIRAWTNPIKHRPSISCIAPPLTSIKWNVNGSSLGKPCKSAVGGVLYDSNGKFLCVFSYPVRILDSNAAVYVLF</sequence>
<dbReference type="Proteomes" id="UP001174677">
    <property type="component" value="Chromosome 15"/>
</dbReference>
<organism evidence="1 2">
    <name type="scientific">Hevea brasiliensis</name>
    <name type="common">Para rubber tree</name>
    <name type="synonym">Siphonia brasiliensis</name>
    <dbReference type="NCBI Taxonomy" id="3981"/>
    <lineage>
        <taxon>Eukaryota</taxon>
        <taxon>Viridiplantae</taxon>
        <taxon>Streptophyta</taxon>
        <taxon>Embryophyta</taxon>
        <taxon>Tracheophyta</taxon>
        <taxon>Spermatophyta</taxon>
        <taxon>Magnoliopsida</taxon>
        <taxon>eudicotyledons</taxon>
        <taxon>Gunneridae</taxon>
        <taxon>Pentapetalae</taxon>
        <taxon>rosids</taxon>
        <taxon>fabids</taxon>
        <taxon>Malpighiales</taxon>
        <taxon>Euphorbiaceae</taxon>
        <taxon>Crotonoideae</taxon>
        <taxon>Micrandreae</taxon>
        <taxon>Hevea</taxon>
    </lineage>
</organism>
<keyword evidence="2" id="KW-1185">Reference proteome</keyword>
<evidence type="ECO:0000313" key="1">
    <source>
        <dbReference type="EMBL" id="KAJ9153625.1"/>
    </source>
</evidence>
<evidence type="ECO:0000313" key="2">
    <source>
        <dbReference type="Proteomes" id="UP001174677"/>
    </source>
</evidence>
<accession>A0ABQ9L1T5</accession>
<protein>
    <recommendedName>
        <fullName evidence="3">RNase H type-1 domain-containing protein</fullName>
    </recommendedName>
</protein>
<comment type="caution">
    <text evidence="1">The sequence shown here is derived from an EMBL/GenBank/DDBJ whole genome shotgun (WGS) entry which is preliminary data.</text>
</comment>
<gene>
    <name evidence="1" type="ORF">P3X46_027046</name>
</gene>
<proteinExistence type="predicted"/>
<name>A0ABQ9L1T5_HEVBR</name>
<reference evidence="1 2" key="1">
    <citation type="journal article" date="2023" name="Plant Biotechnol. J.">
        <title>Chromosome-level wild Hevea brasiliensis genome provides new tools for genomic-assisted breeding and valuable loci to elevate rubber yield.</title>
        <authorList>
            <person name="Cheng H."/>
            <person name="Song X."/>
            <person name="Hu Y."/>
            <person name="Wu T."/>
            <person name="Yang Q."/>
            <person name="An Z."/>
            <person name="Feng S."/>
            <person name="Deng Z."/>
            <person name="Wu W."/>
            <person name="Zeng X."/>
            <person name="Tu M."/>
            <person name="Wang X."/>
            <person name="Huang H."/>
        </authorList>
    </citation>
    <scope>NUCLEOTIDE SEQUENCE [LARGE SCALE GENOMIC DNA]</scope>
    <source>
        <strain evidence="1">MT/VB/25A 57/8</strain>
    </source>
</reference>
<dbReference type="EMBL" id="JARPOI010000015">
    <property type="protein sequence ID" value="KAJ9153625.1"/>
    <property type="molecule type" value="Genomic_DNA"/>
</dbReference>
<evidence type="ECO:0008006" key="3">
    <source>
        <dbReference type="Google" id="ProtNLM"/>
    </source>
</evidence>